<accession>A0A7S0MBD0</accession>
<dbReference type="Gene3D" id="1.10.630.10">
    <property type="entry name" value="Cytochrome P450"/>
    <property type="match status" value="1"/>
</dbReference>
<dbReference type="GO" id="GO:0005506">
    <property type="term" value="F:iron ion binding"/>
    <property type="evidence" value="ECO:0007669"/>
    <property type="project" value="InterPro"/>
</dbReference>
<dbReference type="EMBL" id="HBEZ01022000">
    <property type="protein sequence ID" value="CAD8634519.1"/>
    <property type="molecule type" value="Transcribed_RNA"/>
</dbReference>
<dbReference type="AlphaFoldDB" id="A0A7S0MBD0"/>
<reference evidence="2" key="1">
    <citation type="submission" date="2021-01" db="EMBL/GenBank/DDBJ databases">
        <authorList>
            <person name="Corre E."/>
            <person name="Pelletier E."/>
            <person name="Niang G."/>
            <person name="Scheremetjew M."/>
            <person name="Finn R."/>
            <person name="Kale V."/>
            <person name="Holt S."/>
            <person name="Cochrane G."/>
            <person name="Meng A."/>
            <person name="Brown T."/>
            <person name="Cohen L."/>
        </authorList>
    </citation>
    <scope>NUCLEOTIDE SEQUENCE</scope>
    <source>
        <strain evidence="2">CCAP979/52</strain>
    </source>
</reference>
<dbReference type="InterPro" id="IPR001128">
    <property type="entry name" value="Cyt_P450"/>
</dbReference>
<dbReference type="GO" id="GO:0004497">
    <property type="term" value="F:monooxygenase activity"/>
    <property type="evidence" value="ECO:0007669"/>
    <property type="project" value="InterPro"/>
</dbReference>
<protein>
    <recommendedName>
        <fullName evidence="3">Cytochrome P450</fullName>
    </recommendedName>
</protein>
<name>A0A7S0MBD0_9CRYP</name>
<evidence type="ECO:0000256" key="1">
    <source>
        <dbReference type="SAM" id="Phobius"/>
    </source>
</evidence>
<gene>
    <name evidence="2" type="ORF">CCUR1050_LOCUS12200</name>
</gene>
<dbReference type="GO" id="GO:0020037">
    <property type="term" value="F:heme binding"/>
    <property type="evidence" value="ECO:0007669"/>
    <property type="project" value="InterPro"/>
</dbReference>
<dbReference type="Pfam" id="PF00067">
    <property type="entry name" value="p450"/>
    <property type="match status" value="1"/>
</dbReference>
<evidence type="ECO:0000313" key="2">
    <source>
        <dbReference type="EMBL" id="CAD8634519.1"/>
    </source>
</evidence>
<feature type="transmembrane region" description="Helical" evidence="1">
    <location>
        <begin position="6"/>
        <end position="23"/>
    </location>
</feature>
<evidence type="ECO:0008006" key="3">
    <source>
        <dbReference type="Google" id="ProtNLM"/>
    </source>
</evidence>
<dbReference type="SUPFAM" id="SSF48264">
    <property type="entry name" value="Cytochrome P450"/>
    <property type="match status" value="1"/>
</dbReference>
<organism evidence="2">
    <name type="scientific">Cryptomonas curvata</name>
    <dbReference type="NCBI Taxonomy" id="233186"/>
    <lineage>
        <taxon>Eukaryota</taxon>
        <taxon>Cryptophyceae</taxon>
        <taxon>Cryptomonadales</taxon>
        <taxon>Cryptomonadaceae</taxon>
        <taxon>Cryptomonas</taxon>
    </lineage>
</organism>
<keyword evidence="1" id="KW-1133">Transmembrane helix</keyword>
<sequence length="279" mass="31251">MMLSRVHLVGIAGITAISLFLYLKERIASRNYRLPPTTKGLLKTLKSIVSPQAPMYLLEQARSLGPVFRVQLPMVNDIYVIADSKLARLILEGDDSRCLRSADKTNDYAKFEYLTVGIKTVFTKKTYAQGPGDWFTTRKAMAPSFSTKNLLKQLPVLQAKLDELFQVLGEFATAGAAVDIAELMVNLSVDFILASMFGVDCRTLEAFGPRGQGKETVGQRILKDVELSIKELNNIVYFPLREWHFWSADVHNARRASRDLLRIAKDLLRDYRAAHPAGG</sequence>
<dbReference type="GO" id="GO:0016705">
    <property type="term" value="F:oxidoreductase activity, acting on paired donors, with incorporation or reduction of molecular oxygen"/>
    <property type="evidence" value="ECO:0007669"/>
    <property type="project" value="InterPro"/>
</dbReference>
<keyword evidence="1" id="KW-0812">Transmembrane</keyword>
<dbReference type="InterPro" id="IPR036396">
    <property type="entry name" value="Cyt_P450_sf"/>
</dbReference>
<proteinExistence type="predicted"/>
<keyword evidence="1" id="KW-0472">Membrane</keyword>